<accession>A0A6G8ASQ8</accession>
<evidence type="ECO:0000313" key="2">
    <source>
        <dbReference type="Proteomes" id="UP000501747"/>
    </source>
</evidence>
<dbReference type="EMBL" id="CP049887">
    <property type="protein sequence ID" value="QIL47965.1"/>
    <property type="molecule type" value="Genomic_DNA"/>
</dbReference>
<keyword evidence="2" id="KW-1185">Reference proteome</keyword>
<dbReference type="Proteomes" id="UP000501747">
    <property type="component" value="Chromosome"/>
</dbReference>
<reference evidence="1 2" key="1">
    <citation type="submission" date="2020-03" db="EMBL/GenBank/DDBJ databases">
        <title>Vagococcus sp. nov., isolated from beetles.</title>
        <authorList>
            <person name="Hyun D.-W."/>
            <person name="Bae J.-W."/>
        </authorList>
    </citation>
    <scope>NUCLEOTIDE SEQUENCE [LARGE SCALE GENOMIC DNA]</scope>
    <source>
        <strain evidence="1 2">HDW17B</strain>
    </source>
</reference>
<name>A0A6G8ASQ8_9ENTE</name>
<protein>
    <submittedName>
        <fullName evidence="1">Uncharacterized protein</fullName>
    </submittedName>
</protein>
<dbReference type="RefSeq" id="WP_166034130.1">
    <property type="nucleotide sequence ID" value="NZ_CP049887.1"/>
</dbReference>
<dbReference type="KEGG" id="vhy:G7082_05165"/>
<evidence type="ECO:0000313" key="1">
    <source>
        <dbReference type="EMBL" id="QIL47965.1"/>
    </source>
</evidence>
<dbReference type="AlphaFoldDB" id="A0A6G8ASQ8"/>
<organism evidence="1 2">
    <name type="scientific">Vagococcus hydrophili</name>
    <dbReference type="NCBI Taxonomy" id="2714947"/>
    <lineage>
        <taxon>Bacteria</taxon>
        <taxon>Bacillati</taxon>
        <taxon>Bacillota</taxon>
        <taxon>Bacilli</taxon>
        <taxon>Lactobacillales</taxon>
        <taxon>Enterococcaceae</taxon>
        <taxon>Vagococcus</taxon>
    </lineage>
</organism>
<sequence length="105" mass="12141">MDKWIDRFSDTIPYCGHEYYAEVKSGYTGLLIELEYLKDDITTVTIDFDFTDAVQIVEEGYFLNNHFHDPIIEKYKEDGFESVIYEIVNGDFGNFLNCNSGGLSK</sequence>
<proteinExistence type="predicted"/>
<gene>
    <name evidence="1" type="ORF">G7082_05165</name>
</gene>